<comment type="similarity">
    <text evidence="1">Belongs to the UPF0065 (bug) family.</text>
</comment>
<dbReference type="RefSeq" id="WP_340524631.1">
    <property type="nucleotide sequence ID" value="NZ_FMSH01000173.1"/>
</dbReference>
<dbReference type="Pfam" id="PF03401">
    <property type="entry name" value="TctC"/>
    <property type="match status" value="1"/>
</dbReference>
<organism evidence="2">
    <name type="scientific">Cupriavidus necator</name>
    <name type="common">Alcaligenes eutrophus</name>
    <name type="synonym">Ralstonia eutropha</name>
    <dbReference type="NCBI Taxonomy" id="106590"/>
    <lineage>
        <taxon>Bacteria</taxon>
        <taxon>Pseudomonadati</taxon>
        <taxon>Pseudomonadota</taxon>
        <taxon>Betaproteobacteria</taxon>
        <taxon>Burkholderiales</taxon>
        <taxon>Burkholderiaceae</taxon>
        <taxon>Cupriavidus</taxon>
    </lineage>
</organism>
<sequence length="140" mass="14729">MDGEIFLAGLIVPYPAGSSFDIVARRIQSGLGSRLGRTVVVENFGGASGSLGAQRLLKADSETLTMLAASPNELTLPPLAMTSVRYKPEDFRMVALLTSGVLAVMARPNYPANSLRELAEKARQPGAQPLSFAALPAGRS</sequence>
<dbReference type="PANTHER" id="PTHR42928">
    <property type="entry name" value="TRICARBOXYLATE-BINDING PROTEIN"/>
    <property type="match status" value="1"/>
</dbReference>
<evidence type="ECO:0000256" key="1">
    <source>
        <dbReference type="ARBA" id="ARBA00006987"/>
    </source>
</evidence>
<name>A0A1K0J9K7_CUPNE</name>
<dbReference type="EMBL" id="FMSH01000173">
    <property type="protein sequence ID" value="SCU75771.1"/>
    <property type="molecule type" value="Genomic_DNA"/>
</dbReference>
<evidence type="ECO:0000313" key="2">
    <source>
        <dbReference type="EMBL" id="SCU75771.1"/>
    </source>
</evidence>
<keyword evidence="2" id="KW-0675">Receptor</keyword>
<dbReference type="Gene3D" id="3.40.190.10">
    <property type="entry name" value="Periplasmic binding protein-like II"/>
    <property type="match status" value="1"/>
</dbReference>
<dbReference type="PANTHER" id="PTHR42928:SF5">
    <property type="entry name" value="BLR1237 PROTEIN"/>
    <property type="match status" value="1"/>
</dbReference>
<dbReference type="AlphaFoldDB" id="A0A1K0J9K7"/>
<dbReference type="InterPro" id="IPR042100">
    <property type="entry name" value="Bug_dom1"/>
</dbReference>
<dbReference type="Gene3D" id="3.40.190.150">
    <property type="entry name" value="Bordetella uptake gene, domain 1"/>
    <property type="match status" value="1"/>
</dbReference>
<reference evidence="2" key="1">
    <citation type="submission" date="2016-09" db="EMBL/GenBank/DDBJ databases">
        <authorList>
            <person name="Capua I."/>
            <person name="De Benedictis P."/>
            <person name="Joannis T."/>
            <person name="Lombin L.H."/>
            <person name="Cattoli G."/>
        </authorList>
    </citation>
    <scope>NUCLEOTIDE SEQUENCE</scope>
    <source>
        <strain evidence="2">B9</strain>
    </source>
</reference>
<gene>
    <name evidence="2" type="ORF">CNECB9_2540004</name>
</gene>
<accession>A0A1K0J9K7</accession>
<dbReference type="InterPro" id="IPR005064">
    <property type="entry name" value="BUG"/>
</dbReference>
<proteinExistence type="inferred from homology"/>
<protein>
    <submittedName>
        <fullName evidence="2">Putative Bug-like extracytoplasmic solute binding receptor, TTT family</fullName>
    </submittedName>
</protein>